<gene>
    <name evidence="4" type="ORF">P4U88_23505</name>
</gene>
<keyword evidence="1 2" id="KW-0129">CBS domain</keyword>
<evidence type="ECO:0000313" key="4">
    <source>
        <dbReference type="EMBL" id="MED1568797.1"/>
    </source>
</evidence>
<dbReference type="InterPro" id="IPR000644">
    <property type="entry name" value="CBS_dom"/>
</dbReference>
<dbReference type="Gene3D" id="3.10.580.10">
    <property type="entry name" value="CBS-domain"/>
    <property type="match status" value="1"/>
</dbReference>
<evidence type="ECO:0000313" key="5">
    <source>
        <dbReference type="Proteomes" id="UP001309448"/>
    </source>
</evidence>
<feature type="domain" description="CBS" evidence="3">
    <location>
        <begin position="72"/>
        <end position="128"/>
    </location>
</feature>
<dbReference type="Proteomes" id="UP001309448">
    <property type="component" value="Unassembled WGS sequence"/>
</dbReference>
<dbReference type="Pfam" id="PF00571">
    <property type="entry name" value="CBS"/>
    <property type="match status" value="2"/>
</dbReference>
<sequence length="139" mass="15186">MTKVRELMSTNIVQCTPLDNVYEAAVKMKEEAIGMIPVVENEQVIGLVTDRDLVVRGIAEKHPGSNKITDVMTTNIVSISPDDSVERATELMAQHQIRRLPVVEGGQFVGMLALGDLAIREVADDQAGFALSEISEHTK</sequence>
<dbReference type="RefSeq" id="WP_098303745.1">
    <property type="nucleotide sequence ID" value="NZ_JARLYA010000002.1"/>
</dbReference>
<dbReference type="CDD" id="cd04622">
    <property type="entry name" value="CBS_pair_HRP1_like"/>
    <property type="match status" value="1"/>
</dbReference>
<protein>
    <submittedName>
        <fullName evidence="4">CBS domain-containing protein</fullName>
    </submittedName>
</protein>
<organism evidence="4 5">
    <name type="scientific">Bacillus paramycoides</name>
    <dbReference type="NCBI Taxonomy" id="2026194"/>
    <lineage>
        <taxon>Bacteria</taxon>
        <taxon>Bacillati</taxon>
        <taxon>Bacillota</taxon>
        <taxon>Bacilli</taxon>
        <taxon>Bacillales</taxon>
        <taxon>Bacillaceae</taxon>
        <taxon>Bacillus</taxon>
        <taxon>Bacillus cereus group</taxon>
    </lineage>
</organism>
<dbReference type="InterPro" id="IPR046342">
    <property type="entry name" value="CBS_dom_sf"/>
</dbReference>
<reference evidence="4 5" key="1">
    <citation type="submission" date="2023-03" db="EMBL/GenBank/DDBJ databases">
        <title>Bacillus Genome Sequencing.</title>
        <authorList>
            <person name="Dunlap C."/>
        </authorList>
    </citation>
    <scope>NUCLEOTIDE SEQUENCE [LARGE SCALE GENOMIC DNA]</scope>
    <source>
        <strain evidence="4 5">B-615</strain>
    </source>
</reference>
<dbReference type="PROSITE" id="PS51371">
    <property type="entry name" value="CBS"/>
    <property type="match status" value="2"/>
</dbReference>
<evidence type="ECO:0000256" key="1">
    <source>
        <dbReference type="ARBA" id="ARBA00023122"/>
    </source>
</evidence>
<dbReference type="EMBL" id="JARMDB010000028">
    <property type="protein sequence ID" value="MED1568797.1"/>
    <property type="molecule type" value="Genomic_DNA"/>
</dbReference>
<feature type="domain" description="CBS" evidence="3">
    <location>
        <begin position="8"/>
        <end position="64"/>
    </location>
</feature>
<accession>A0ABU6N129</accession>
<name>A0ABU6N129_9BACI</name>
<proteinExistence type="predicted"/>
<evidence type="ECO:0000259" key="3">
    <source>
        <dbReference type="PROSITE" id="PS51371"/>
    </source>
</evidence>
<dbReference type="SMART" id="SM00116">
    <property type="entry name" value="CBS"/>
    <property type="match status" value="2"/>
</dbReference>
<evidence type="ECO:0000256" key="2">
    <source>
        <dbReference type="PROSITE-ProRule" id="PRU00703"/>
    </source>
</evidence>
<dbReference type="InterPro" id="IPR051257">
    <property type="entry name" value="Diverse_CBS-Domain"/>
</dbReference>
<dbReference type="PANTHER" id="PTHR43080">
    <property type="entry name" value="CBS DOMAIN-CONTAINING PROTEIN CBSX3, MITOCHONDRIAL"/>
    <property type="match status" value="1"/>
</dbReference>
<dbReference type="SUPFAM" id="SSF54631">
    <property type="entry name" value="CBS-domain pair"/>
    <property type="match status" value="1"/>
</dbReference>
<dbReference type="PANTHER" id="PTHR43080:SF2">
    <property type="entry name" value="CBS DOMAIN-CONTAINING PROTEIN"/>
    <property type="match status" value="1"/>
</dbReference>
<keyword evidence="5" id="KW-1185">Reference proteome</keyword>
<comment type="caution">
    <text evidence="4">The sequence shown here is derived from an EMBL/GenBank/DDBJ whole genome shotgun (WGS) entry which is preliminary data.</text>
</comment>